<keyword evidence="3" id="KW-0378">Hydrolase</keyword>
<dbReference type="Proteomes" id="UP000033945">
    <property type="component" value="Unassembled WGS sequence"/>
</dbReference>
<keyword evidence="2" id="KW-0645">Protease</keyword>
<comment type="similarity">
    <text evidence="1">Belongs to the peptidase S1C family.</text>
</comment>
<dbReference type="Gene3D" id="2.40.10.10">
    <property type="entry name" value="Trypsin-like serine proteases"/>
    <property type="match status" value="2"/>
</dbReference>
<evidence type="ECO:0000313" key="5">
    <source>
        <dbReference type="EMBL" id="KKT61902.1"/>
    </source>
</evidence>
<dbReference type="InterPro" id="IPR051201">
    <property type="entry name" value="Chloro_Bact_Ser_Proteases"/>
</dbReference>
<dbReference type="GO" id="GO:0004252">
    <property type="term" value="F:serine-type endopeptidase activity"/>
    <property type="evidence" value="ECO:0007669"/>
    <property type="project" value="InterPro"/>
</dbReference>
<gene>
    <name evidence="5" type="ORF">UW55_C0021G0004</name>
</gene>
<dbReference type="PRINTS" id="PR00834">
    <property type="entry name" value="PROTEASES2C"/>
</dbReference>
<evidence type="ECO:0000256" key="3">
    <source>
        <dbReference type="ARBA" id="ARBA00022801"/>
    </source>
</evidence>
<dbReference type="EMBL" id="LCIT01000021">
    <property type="protein sequence ID" value="KKT61902.1"/>
    <property type="molecule type" value="Genomic_DNA"/>
</dbReference>
<dbReference type="SUPFAM" id="SSF50494">
    <property type="entry name" value="Trypsin-like serine proteases"/>
    <property type="match status" value="1"/>
</dbReference>
<dbReference type="InterPro" id="IPR009003">
    <property type="entry name" value="Peptidase_S1_PA"/>
</dbReference>
<evidence type="ECO:0000256" key="2">
    <source>
        <dbReference type="ARBA" id="ARBA00022670"/>
    </source>
</evidence>
<dbReference type="SMART" id="SM00228">
    <property type="entry name" value="PDZ"/>
    <property type="match status" value="1"/>
</dbReference>
<reference evidence="5 6" key="1">
    <citation type="journal article" date="2015" name="Nature">
        <title>rRNA introns, odd ribosomes, and small enigmatic genomes across a large radiation of phyla.</title>
        <authorList>
            <person name="Brown C.T."/>
            <person name="Hug L.A."/>
            <person name="Thomas B.C."/>
            <person name="Sharon I."/>
            <person name="Castelle C.J."/>
            <person name="Singh A."/>
            <person name="Wilkins M.J."/>
            <person name="Williams K.H."/>
            <person name="Banfield J.F."/>
        </authorList>
    </citation>
    <scope>NUCLEOTIDE SEQUENCE [LARGE SCALE GENOMIC DNA]</scope>
</reference>
<dbReference type="InterPro" id="IPR001940">
    <property type="entry name" value="Peptidase_S1C"/>
</dbReference>
<dbReference type="InterPro" id="IPR036034">
    <property type="entry name" value="PDZ_sf"/>
</dbReference>
<accession>A0A0G1KZY7</accession>
<dbReference type="PANTHER" id="PTHR43343">
    <property type="entry name" value="PEPTIDASE S12"/>
    <property type="match status" value="1"/>
</dbReference>
<dbReference type="GO" id="GO:0006508">
    <property type="term" value="P:proteolysis"/>
    <property type="evidence" value="ECO:0007669"/>
    <property type="project" value="UniProtKB-KW"/>
</dbReference>
<dbReference type="Gene3D" id="2.30.42.10">
    <property type="match status" value="1"/>
</dbReference>
<dbReference type="PANTHER" id="PTHR43343:SF3">
    <property type="entry name" value="PROTEASE DO-LIKE 8, CHLOROPLASTIC"/>
    <property type="match status" value="1"/>
</dbReference>
<dbReference type="InterPro" id="IPR001478">
    <property type="entry name" value="PDZ"/>
</dbReference>
<comment type="caution">
    <text evidence="5">The sequence shown here is derived from an EMBL/GenBank/DDBJ whole genome shotgun (WGS) entry which is preliminary data.</text>
</comment>
<proteinExistence type="inferred from homology"/>
<dbReference type="InterPro" id="IPR043504">
    <property type="entry name" value="Peptidase_S1_PA_chymotrypsin"/>
</dbReference>
<feature type="domain" description="PDZ" evidence="4">
    <location>
        <begin position="299"/>
        <end position="387"/>
    </location>
</feature>
<evidence type="ECO:0000256" key="1">
    <source>
        <dbReference type="ARBA" id="ARBA00010541"/>
    </source>
</evidence>
<dbReference type="Pfam" id="PF13180">
    <property type="entry name" value="PDZ_2"/>
    <property type="match status" value="1"/>
</dbReference>
<dbReference type="Pfam" id="PF13365">
    <property type="entry name" value="Trypsin_2"/>
    <property type="match status" value="1"/>
</dbReference>
<name>A0A0G1KZY7_9BACT</name>
<sequence>MEHLTKSQLILLVLLVSFVTSMVTGIMTVALLSEGAGENPIQTIQRVIEKSANPPPAADSPAVSDQDNNIVRIVENVSPAVVSIVAAKDVSVIENYYLTPFGDILADYGIQRRQVGAGSGFFVSGDGMIVTNKHVVQDQSASYTIILKSGKNVGAKVLALDPIKDIAVLKVEDLPAGGYPFIHLGDSSGLKVGQTVIAIGNALGEFQNTVSVGVISGLSRTITASGGFSGPEVLAQAIQTDAAINPGNSGGPLLDLSGRAIGINSAVAQGAENIGFAMPIDSVKKAIEDVKSFGKIRYPYLGVRYVIINPAVKESRKLPVDYGALVTASEGELAVLSNSPAKKAGIQQGDIILEFSGKKIDQNNALADLIADKKIGDKVSLKILREGKEISLEATLEEMP</sequence>
<protein>
    <submittedName>
        <fullName evidence="5">Trypsin domain protein</fullName>
    </submittedName>
</protein>
<dbReference type="SUPFAM" id="SSF50156">
    <property type="entry name" value="PDZ domain-like"/>
    <property type="match status" value="1"/>
</dbReference>
<evidence type="ECO:0000313" key="6">
    <source>
        <dbReference type="Proteomes" id="UP000033945"/>
    </source>
</evidence>
<organism evidence="5 6">
    <name type="scientific">Candidatus Giovannonibacteria bacterium GW2011_GWA2_44_26</name>
    <dbReference type="NCBI Taxonomy" id="1618648"/>
    <lineage>
        <taxon>Bacteria</taxon>
        <taxon>Candidatus Giovannoniibacteriota</taxon>
    </lineage>
</organism>
<dbReference type="AlphaFoldDB" id="A0A0G1KZY7"/>
<evidence type="ECO:0000259" key="4">
    <source>
        <dbReference type="SMART" id="SM00228"/>
    </source>
</evidence>